<accession>D1PTD6</accession>
<protein>
    <recommendedName>
        <fullName evidence="4">DUF3109 domain-containing protein</fullName>
    </recommendedName>
</protein>
<keyword evidence="3" id="KW-1185">Reference proteome</keyword>
<evidence type="ECO:0000313" key="3">
    <source>
        <dbReference type="Proteomes" id="UP000003160"/>
    </source>
</evidence>
<dbReference type="OrthoDB" id="597501at2"/>
<dbReference type="InterPro" id="IPR021458">
    <property type="entry name" value="Rv0495c"/>
</dbReference>
<dbReference type="Proteomes" id="UP000003160">
    <property type="component" value="Unassembled WGS sequence"/>
</dbReference>
<dbReference type="EMBL" id="ACKS01000014">
    <property type="protein sequence ID" value="EFA45360.1"/>
    <property type="molecule type" value="Genomic_DNA"/>
</dbReference>
<comment type="similarity">
    <text evidence="1">Belongs to the Rv0495c family.</text>
</comment>
<evidence type="ECO:0008006" key="4">
    <source>
        <dbReference type="Google" id="ProtNLM"/>
    </source>
</evidence>
<evidence type="ECO:0000313" key="2">
    <source>
        <dbReference type="EMBL" id="EFA45360.1"/>
    </source>
</evidence>
<evidence type="ECO:0000256" key="1">
    <source>
        <dbReference type="ARBA" id="ARBA00093770"/>
    </source>
</evidence>
<gene>
    <name evidence="2" type="ORF">HMPREF0645_0221</name>
</gene>
<dbReference type="eggNOG" id="COG0727">
    <property type="taxonomic scope" value="Bacteria"/>
</dbReference>
<sequence length="207" mass="23098">MLHIIQVGDVLVSPDIFTEKFCCDLAVCKGECCIVGDAGAPVTLDEVGCIEECLDEVWDGLAASAQSVIDRQGVAYSDDEGDLVTSIVKGQDCVFTCYADLEDADSGDKIEYCCLCALERAFRQGRTKWCKPISCALYPIREKQFADGTVGLNYHRWEICRAAVEKGRELNLPLYMFLKEPLIRRFGKEWYDELCGIASQLKRQGLL</sequence>
<name>D1PTD6_9BACT</name>
<dbReference type="Pfam" id="PF11307">
    <property type="entry name" value="DUF3109"/>
    <property type="match status" value="1"/>
</dbReference>
<reference evidence="2 3" key="1">
    <citation type="submission" date="2009-10" db="EMBL/GenBank/DDBJ databases">
        <authorList>
            <person name="Qin X."/>
            <person name="Bachman B."/>
            <person name="Battles P."/>
            <person name="Bell A."/>
            <person name="Bess C."/>
            <person name="Bickham C."/>
            <person name="Chaboub L."/>
            <person name="Chen D."/>
            <person name="Coyle M."/>
            <person name="Deiros D.R."/>
            <person name="Dinh H."/>
            <person name="Forbes L."/>
            <person name="Fowler G."/>
            <person name="Francisco L."/>
            <person name="Fu Q."/>
            <person name="Gubbala S."/>
            <person name="Hale W."/>
            <person name="Han Y."/>
            <person name="Hemphill L."/>
            <person name="Highlander S.K."/>
            <person name="Hirani K."/>
            <person name="Hogues M."/>
            <person name="Jackson L."/>
            <person name="Jakkamsetti A."/>
            <person name="Javaid M."/>
            <person name="Jiang H."/>
            <person name="Korchina V."/>
            <person name="Kovar C."/>
            <person name="Lara F."/>
            <person name="Lee S."/>
            <person name="Mata R."/>
            <person name="Mathew T."/>
            <person name="Moen C."/>
            <person name="Morales K."/>
            <person name="Munidasa M."/>
            <person name="Nazareth L."/>
            <person name="Ngo R."/>
            <person name="Nguyen L."/>
            <person name="Okwuonu G."/>
            <person name="Ongeri F."/>
            <person name="Patil S."/>
            <person name="Petrosino J."/>
            <person name="Pham C."/>
            <person name="Pham P."/>
            <person name="Pu L.-L."/>
            <person name="Puazo M."/>
            <person name="Raj R."/>
            <person name="Reid J."/>
            <person name="Rouhana J."/>
            <person name="Saada N."/>
            <person name="Shang Y."/>
            <person name="Simmons D."/>
            <person name="Thornton R."/>
            <person name="Warren J."/>
            <person name="Weissenberger G."/>
            <person name="Zhang J."/>
            <person name="Zhang L."/>
            <person name="Zhou C."/>
            <person name="Zhu D."/>
            <person name="Muzny D."/>
            <person name="Worley K."/>
            <person name="Gibbs R."/>
        </authorList>
    </citation>
    <scope>NUCLEOTIDE SEQUENCE [LARGE SCALE GENOMIC DNA]</scope>
    <source>
        <strain evidence="2 3">DSM 17361</strain>
    </source>
</reference>
<dbReference type="HOGENOM" id="CLU_097451_0_0_10"/>
<dbReference type="AlphaFoldDB" id="D1PTD6"/>
<organism evidence="2 3">
    <name type="scientific">Hallella bergensis DSM 17361</name>
    <dbReference type="NCBI Taxonomy" id="585502"/>
    <lineage>
        <taxon>Bacteria</taxon>
        <taxon>Pseudomonadati</taxon>
        <taxon>Bacteroidota</taxon>
        <taxon>Bacteroidia</taxon>
        <taxon>Bacteroidales</taxon>
        <taxon>Prevotellaceae</taxon>
        <taxon>Hallella</taxon>
    </lineage>
</organism>
<dbReference type="RefSeq" id="WP_007174570.1">
    <property type="nucleotide sequence ID" value="NZ_GG704782.1"/>
</dbReference>
<comment type="caution">
    <text evidence="2">The sequence shown here is derived from an EMBL/GenBank/DDBJ whole genome shotgun (WGS) entry which is preliminary data.</text>
</comment>
<proteinExistence type="inferred from homology"/>